<reference evidence="1" key="1">
    <citation type="journal article" date="2020" name="mSystems">
        <title>Genome- and Community-Level Interaction Insights into Carbon Utilization and Element Cycling Functions of Hydrothermarchaeota in Hydrothermal Sediment.</title>
        <authorList>
            <person name="Zhou Z."/>
            <person name="Liu Y."/>
            <person name="Xu W."/>
            <person name="Pan J."/>
            <person name="Luo Z.H."/>
            <person name="Li M."/>
        </authorList>
    </citation>
    <scope>NUCLEOTIDE SEQUENCE [LARGE SCALE GENOMIC DNA]</scope>
    <source>
        <strain evidence="1">SpSt-609</strain>
    </source>
</reference>
<evidence type="ECO:0000313" key="1">
    <source>
        <dbReference type="EMBL" id="HGU39619.1"/>
    </source>
</evidence>
<dbReference type="AlphaFoldDB" id="A0A7C4RUR6"/>
<gene>
    <name evidence="1" type="ORF">ENT77_00215</name>
</gene>
<name>A0A7C4RUR6_9BACT</name>
<protein>
    <submittedName>
        <fullName evidence="1">Uncharacterized protein</fullName>
    </submittedName>
</protein>
<organism evidence="1">
    <name type="scientific">Fervidobacterium thailandense</name>
    <dbReference type="NCBI Taxonomy" id="1008305"/>
    <lineage>
        <taxon>Bacteria</taxon>
        <taxon>Thermotogati</taxon>
        <taxon>Thermotogota</taxon>
        <taxon>Thermotogae</taxon>
        <taxon>Thermotogales</taxon>
        <taxon>Fervidobacteriaceae</taxon>
        <taxon>Fervidobacterium</taxon>
    </lineage>
</organism>
<proteinExistence type="predicted"/>
<accession>A0A7C4RUR6</accession>
<sequence>MGTCKYCGKPAGPLRSKHCECENKYKLTFEHLTRVSFETIIKSSSLKDFEELERDINNIAPDGYLTTSDVGYVLVSAFERAVEHFLNDGALSVEEQGKIESFVEFFKLDQNELDRNGAWSRLVKGGGLREVMEGKIPQRVKIEG</sequence>
<comment type="caution">
    <text evidence="1">The sequence shown here is derived from an EMBL/GenBank/DDBJ whole genome shotgun (WGS) entry which is preliminary data.</text>
</comment>
<dbReference type="EMBL" id="DSZY01000004">
    <property type="protein sequence ID" value="HGU39619.1"/>
    <property type="molecule type" value="Genomic_DNA"/>
</dbReference>